<evidence type="ECO:0000256" key="2">
    <source>
        <dbReference type="ARBA" id="ARBA00009884"/>
    </source>
</evidence>
<comment type="similarity">
    <text evidence="2">Belongs to the STXBP/unc-18/SEC1 family.</text>
</comment>
<feature type="region of interest" description="Disordered" evidence="10">
    <location>
        <begin position="287"/>
        <end position="306"/>
    </location>
</feature>
<dbReference type="Proteomes" id="UP000694395">
    <property type="component" value="Chromosome 19"/>
</dbReference>
<keyword evidence="5" id="KW-0472">Membrane</keyword>
<evidence type="ECO:0000313" key="11">
    <source>
        <dbReference type="Ensembl" id="ENSOMYP00000079624.2"/>
    </source>
</evidence>
<dbReference type="FunFam" id="3.40.50.2060:FF:000002">
    <property type="entry name" value="sec1 family domain-containing protein 1"/>
    <property type="match status" value="1"/>
</dbReference>
<name>A0A8C7TIF5_ONCMY</name>
<gene>
    <name evidence="11" type="primary">scfd1</name>
</gene>
<dbReference type="Gene3D" id="1.25.40.60">
    <property type="match status" value="1"/>
</dbReference>
<proteinExistence type="inferred from homology"/>
<dbReference type="Ensembl" id="ENSOMYT00000086766.2">
    <property type="protein sequence ID" value="ENSOMYP00000079624.2"/>
    <property type="gene ID" value="ENSOMYG00000036822.2"/>
</dbReference>
<dbReference type="InterPro" id="IPR036045">
    <property type="entry name" value="Sec1-like_sf"/>
</dbReference>
<dbReference type="Gene3D" id="3.90.830.10">
    <property type="entry name" value="Syntaxin Binding Protein 1, Chain A, domain 2"/>
    <property type="match status" value="1"/>
</dbReference>
<reference evidence="11" key="2">
    <citation type="submission" date="2025-08" db="UniProtKB">
        <authorList>
            <consortium name="Ensembl"/>
        </authorList>
    </citation>
    <scope>IDENTIFICATION</scope>
</reference>
<comment type="subcellular location">
    <subcellularLocation>
        <location evidence="1">Cytoplasm</location>
    </subcellularLocation>
    <subcellularLocation>
        <location evidence="6">Golgi apparatus</location>
        <location evidence="6">Golgi stack membrane</location>
        <topology evidence="6">Peripheral membrane protein</topology>
    </subcellularLocation>
</comment>
<keyword evidence="12" id="KW-1185">Reference proteome</keyword>
<reference evidence="11" key="1">
    <citation type="submission" date="2020-07" db="EMBL/GenBank/DDBJ databases">
        <title>A long reads based de novo assembly of the rainbow trout Arlee double haploid line genome.</title>
        <authorList>
            <person name="Gao G."/>
            <person name="Palti Y."/>
        </authorList>
    </citation>
    <scope>NUCLEOTIDE SEQUENCE [LARGE SCALE GENOMIC DNA]</scope>
</reference>
<dbReference type="PANTHER" id="PTHR11679">
    <property type="entry name" value="VESICLE PROTEIN SORTING-ASSOCIATED"/>
    <property type="match status" value="1"/>
</dbReference>
<accession>A0A8C7TIF5</accession>
<evidence type="ECO:0000256" key="7">
    <source>
        <dbReference type="ARBA" id="ARBA00055860"/>
    </source>
</evidence>
<evidence type="ECO:0000256" key="4">
    <source>
        <dbReference type="ARBA" id="ARBA00022927"/>
    </source>
</evidence>
<protein>
    <recommendedName>
        <fullName evidence="8">Sec1 family domain-containing protein 1</fullName>
    </recommendedName>
    <alternativeName>
        <fullName evidence="9">Syntaxin-binding protein 1-like 2</fullName>
    </alternativeName>
</protein>
<keyword evidence="3" id="KW-0963">Cytoplasm</keyword>
<evidence type="ECO:0000256" key="3">
    <source>
        <dbReference type="ARBA" id="ARBA00022490"/>
    </source>
</evidence>
<evidence type="ECO:0000313" key="12">
    <source>
        <dbReference type="Proteomes" id="UP000694395"/>
    </source>
</evidence>
<evidence type="ECO:0000256" key="5">
    <source>
        <dbReference type="ARBA" id="ARBA00023136"/>
    </source>
</evidence>
<dbReference type="InterPro" id="IPR001619">
    <property type="entry name" value="Sec1-like"/>
</dbReference>
<dbReference type="Gene3D" id="3.40.50.2060">
    <property type="match status" value="1"/>
</dbReference>
<organism evidence="11 12">
    <name type="scientific">Oncorhynchus mykiss</name>
    <name type="common">Rainbow trout</name>
    <name type="synonym">Salmo gairdneri</name>
    <dbReference type="NCBI Taxonomy" id="8022"/>
    <lineage>
        <taxon>Eukaryota</taxon>
        <taxon>Metazoa</taxon>
        <taxon>Chordata</taxon>
        <taxon>Craniata</taxon>
        <taxon>Vertebrata</taxon>
        <taxon>Euteleostomi</taxon>
        <taxon>Actinopterygii</taxon>
        <taxon>Neopterygii</taxon>
        <taxon>Teleostei</taxon>
        <taxon>Protacanthopterygii</taxon>
        <taxon>Salmoniformes</taxon>
        <taxon>Salmonidae</taxon>
        <taxon>Salmoninae</taxon>
        <taxon>Oncorhynchus</taxon>
    </lineage>
</organism>
<dbReference type="PIRSF" id="PIRSF005715">
    <property type="entry name" value="VPS45_Sec1"/>
    <property type="match status" value="1"/>
</dbReference>
<dbReference type="InterPro" id="IPR043154">
    <property type="entry name" value="Sec-1-like_dom1"/>
</dbReference>
<reference evidence="11" key="3">
    <citation type="submission" date="2025-09" db="UniProtKB">
        <authorList>
            <consortium name="Ensembl"/>
        </authorList>
    </citation>
    <scope>IDENTIFICATION</scope>
</reference>
<dbReference type="FunFam" id="1.25.40.60:FF:000002">
    <property type="entry name" value="Sec1 family domain containing 1"/>
    <property type="match status" value="1"/>
</dbReference>
<dbReference type="GO" id="GO:0015031">
    <property type="term" value="P:protein transport"/>
    <property type="evidence" value="ECO:0007669"/>
    <property type="project" value="UniProtKB-KW"/>
</dbReference>
<evidence type="ECO:0000256" key="6">
    <source>
        <dbReference type="ARBA" id="ARBA00037843"/>
    </source>
</evidence>
<dbReference type="AlphaFoldDB" id="A0A8C7TIF5"/>
<dbReference type="SUPFAM" id="SSF56815">
    <property type="entry name" value="Sec1/munc18-like (SM) proteins"/>
    <property type="match status" value="1"/>
</dbReference>
<dbReference type="InterPro" id="IPR027482">
    <property type="entry name" value="Sec1-like_dom2"/>
</dbReference>
<keyword evidence="4" id="KW-0813">Transport</keyword>
<sequence>MAASVREKQAAALKRMLNFNTSPLKNTAAEPVWKVLIYDRFGQDIISPLLAVKELRDMGITLHLLLHSDRDPIPDVPAIYFVMPTEENIDRICQDLRNQLYESYYLNFISAISRSKLEDIASAALSANAVTQVTKVFDQYLNFITLEDDMFILCNQNKELISYHAINKPDIMDTEMEAIMDTIVDSLFCFFVTLGAVPIIRCPRGNAAEMVAVKLDKKLRENLRDARNSLFTGDNMGAGQFSFQRPLFVLADRNLDLATPLHHTWTYQALIHDVLDFHLNRVSMDESVGSEASPSGARPKKKNKKSYDLTAADKFWQKHKGSPFPEVAESVQEELDTYRAQEDEVKRLKSIMGLEGEDEGPISSISMSDNTAKLTSAVSSLPELLEKKRLIDLHTNVATAVLDHIKSRKLDVYFEYEEKLMSKSTLEKSLLDIISDPDAGTPEDKMRLFLIFYITALQPPSETDLDQYKKALLETGCDLSSLNYIKQWKAFTKIAATPSNYGNSGVKPMGQSVVINYLVRKNRVFKVFFFQNLPVTRILDNLMEMKSNPETDDYRYFDPKMLRGSESSTPRNKNPFQEAIVFVVGGGNYIEYQNLVDYTKAKPGKRVLYGCSELFNAGLGKILQKF</sequence>
<dbReference type="InterPro" id="IPR043127">
    <property type="entry name" value="Sec-1-like_dom3a"/>
</dbReference>
<dbReference type="Pfam" id="PF00995">
    <property type="entry name" value="Sec1"/>
    <property type="match status" value="1"/>
</dbReference>
<evidence type="ECO:0000256" key="1">
    <source>
        <dbReference type="ARBA" id="ARBA00004496"/>
    </source>
</evidence>
<dbReference type="GO" id="GO:0032580">
    <property type="term" value="C:Golgi cisterna membrane"/>
    <property type="evidence" value="ECO:0007669"/>
    <property type="project" value="UniProtKB-SubCell"/>
</dbReference>
<dbReference type="GeneTree" id="ENSGT00550000074845"/>
<evidence type="ECO:0000256" key="10">
    <source>
        <dbReference type="SAM" id="MobiDB-lite"/>
    </source>
</evidence>
<keyword evidence="4" id="KW-0653">Protein transport</keyword>
<comment type="function">
    <text evidence="7">Plays a role in SNARE-pin assembly and Golgi-to-ER retrograde transport via its interaction with COG4. Involved in vesicular transport between the endoplasmic reticulum and the Golgi.</text>
</comment>
<evidence type="ECO:0000256" key="9">
    <source>
        <dbReference type="ARBA" id="ARBA00082889"/>
    </source>
</evidence>
<evidence type="ECO:0000256" key="8">
    <source>
        <dbReference type="ARBA" id="ARBA00067725"/>
    </source>
</evidence>
<dbReference type="GO" id="GO:0016192">
    <property type="term" value="P:vesicle-mediated transport"/>
    <property type="evidence" value="ECO:0007669"/>
    <property type="project" value="InterPro"/>
</dbReference>
<dbReference type="Gene3D" id="3.40.50.1910">
    <property type="match status" value="1"/>
</dbReference>